<dbReference type="PROSITE" id="PS00194">
    <property type="entry name" value="THIOREDOXIN_1"/>
    <property type="match status" value="1"/>
</dbReference>
<keyword evidence="3" id="KW-0813">Transport</keyword>
<keyword evidence="4" id="KW-0249">Electron transport</keyword>
<dbReference type="SUPFAM" id="SSF52833">
    <property type="entry name" value="Thioredoxin-like"/>
    <property type="match status" value="1"/>
</dbReference>
<evidence type="ECO:0000256" key="4">
    <source>
        <dbReference type="ARBA" id="ARBA00022982"/>
    </source>
</evidence>
<name>A0A7Y0KAK1_9BACI</name>
<dbReference type="InterPro" id="IPR013766">
    <property type="entry name" value="Thioredoxin_domain"/>
</dbReference>
<dbReference type="PIRSF" id="PIRSF000077">
    <property type="entry name" value="Thioredoxin"/>
    <property type="match status" value="1"/>
</dbReference>
<dbReference type="PANTHER" id="PTHR45663">
    <property type="entry name" value="GEO12009P1"/>
    <property type="match status" value="1"/>
</dbReference>
<dbReference type="NCBIfam" id="TIGR01068">
    <property type="entry name" value="thioredoxin"/>
    <property type="match status" value="1"/>
</dbReference>
<accession>A0A7Y0KAK1</accession>
<organism evidence="12 13">
    <name type="scientific">Niallia alba</name>
    <dbReference type="NCBI Taxonomy" id="2729105"/>
    <lineage>
        <taxon>Bacteria</taxon>
        <taxon>Bacillati</taxon>
        <taxon>Bacillota</taxon>
        <taxon>Bacilli</taxon>
        <taxon>Bacillales</taxon>
        <taxon>Bacillaceae</taxon>
        <taxon>Niallia</taxon>
    </lineage>
</organism>
<keyword evidence="5 10" id="KW-1015">Disulfide bond</keyword>
<dbReference type="FunFam" id="3.40.30.10:FF:000001">
    <property type="entry name" value="Thioredoxin"/>
    <property type="match status" value="1"/>
</dbReference>
<feature type="domain" description="Thioredoxin" evidence="11">
    <location>
        <begin position="1"/>
        <end position="104"/>
    </location>
</feature>
<evidence type="ECO:0000256" key="3">
    <source>
        <dbReference type="ARBA" id="ARBA00022448"/>
    </source>
</evidence>
<evidence type="ECO:0000259" key="11">
    <source>
        <dbReference type="PROSITE" id="PS51352"/>
    </source>
</evidence>
<dbReference type="GO" id="GO:0045454">
    <property type="term" value="P:cell redox homeostasis"/>
    <property type="evidence" value="ECO:0007669"/>
    <property type="project" value="TreeGrafter"/>
</dbReference>
<keyword evidence="6 10" id="KW-0676">Redox-active center</keyword>
<feature type="site" description="Deprotonates C-terminal active site Cys" evidence="9">
    <location>
        <position position="23"/>
    </location>
</feature>
<dbReference type="RefSeq" id="WP_016201778.1">
    <property type="nucleotide sequence ID" value="NZ_JABBPK010000001.1"/>
</dbReference>
<dbReference type="GO" id="GO:0005829">
    <property type="term" value="C:cytosol"/>
    <property type="evidence" value="ECO:0007669"/>
    <property type="project" value="TreeGrafter"/>
</dbReference>
<evidence type="ECO:0000256" key="10">
    <source>
        <dbReference type="PIRSR" id="PIRSR000077-4"/>
    </source>
</evidence>
<dbReference type="EMBL" id="JABBPK010000001">
    <property type="protein sequence ID" value="NMO78730.1"/>
    <property type="molecule type" value="Genomic_DNA"/>
</dbReference>
<sequence length="104" mass="11184">MAITHATDQTFQEETGSGVVLVDFWAPWCGPCKMIAPVLEELDGEIGDSVKIVKVDVDENQGSASKFGVMSIPTLLVLKDGEVVDKVVGFQPKEALSELLAKHV</sequence>
<protein>
    <recommendedName>
        <fullName evidence="2 7">Thioredoxin</fullName>
    </recommendedName>
</protein>
<dbReference type="PRINTS" id="PR00421">
    <property type="entry name" value="THIOREDOXIN"/>
</dbReference>
<keyword evidence="13" id="KW-1185">Reference proteome</keyword>
<feature type="disulfide bond" description="Redox-active" evidence="10">
    <location>
        <begin position="29"/>
        <end position="32"/>
    </location>
</feature>
<comment type="similarity">
    <text evidence="1 8">Belongs to the thioredoxin family.</text>
</comment>
<proteinExistence type="inferred from homology"/>
<evidence type="ECO:0000256" key="2">
    <source>
        <dbReference type="ARBA" id="ARBA00020570"/>
    </source>
</evidence>
<evidence type="ECO:0000256" key="1">
    <source>
        <dbReference type="ARBA" id="ARBA00008987"/>
    </source>
</evidence>
<dbReference type="PANTHER" id="PTHR45663:SF11">
    <property type="entry name" value="GEO12009P1"/>
    <property type="match status" value="1"/>
</dbReference>
<evidence type="ECO:0000256" key="8">
    <source>
        <dbReference type="PIRNR" id="PIRNR000077"/>
    </source>
</evidence>
<evidence type="ECO:0000256" key="9">
    <source>
        <dbReference type="PIRSR" id="PIRSR000077-1"/>
    </source>
</evidence>
<dbReference type="Pfam" id="PF00085">
    <property type="entry name" value="Thioredoxin"/>
    <property type="match status" value="1"/>
</dbReference>
<comment type="caution">
    <text evidence="12">The sequence shown here is derived from an EMBL/GenBank/DDBJ whole genome shotgun (WGS) entry which is preliminary data.</text>
</comment>
<evidence type="ECO:0000256" key="5">
    <source>
        <dbReference type="ARBA" id="ARBA00023157"/>
    </source>
</evidence>
<feature type="site" description="Contributes to redox potential value" evidence="9">
    <location>
        <position position="30"/>
    </location>
</feature>
<dbReference type="Gene3D" id="3.40.30.10">
    <property type="entry name" value="Glutaredoxin"/>
    <property type="match status" value="1"/>
</dbReference>
<evidence type="ECO:0000313" key="13">
    <source>
        <dbReference type="Proteomes" id="UP000588491"/>
    </source>
</evidence>
<evidence type="ECO:0000313" key="12">
    <source>
        <dbReference type="EMBL" id="NMO78730.1"/>
    </source>
</evidence>
<reference evidence="12 13" key="1">
    <citation type="submission" date="2020-04" db="EMBL/GenBank/DDBJ databases">
        <title>Bacillus sp. UniB3 isolated from commercial digestive syrup.</title>
        <authorList>
            <person name="Thorat V."/>
            <person name="Kirdat K."/>
            <person name="Tiwarekar B."/>
            <person name="Yadav A."/>
        </authorList>
    </citation>
    <scope>NUCLEOTIDE SEQUENCE [LARGE SCALE GENOMIC DNA]</scope>
    <source>
        <strain evidence="12 13">UniB3</strain>
    </source>
</reference>
<dbReference type="AlphaFoldDB" id="A0A7Y0KAK1"/>
<dbReference type="Proteomes" id="UP000588491">
    <property type="component" value="Unassembled WGS sequence"/>
</dbReference>
<evidence type="ECO:0000256" key="6">
    <source>
        <dbReference type="ARBA" id="ARBA00023284"/>
    </source>
</evidence>
<dbReference type="InterPro" id="IPR005746">
    <property type="entry name" value="Thioredoxin"/>
</dbReference>
<evidence type="ECO:0000256" key="7">
    <source>
        <dbReference type="NCBIfam" id="TIGR01068"/>
    </source>
</evidence>
<feature type="active site" description="Nucleophile" evidence="9">
    <location>
        <position position="32"/>
    </location>
</feature>
<gene>
    <name evidence="12" type="primary">trxA</name>
    <name evidence="12" type="ORF">HHU08_17255</name>
</gene>
<dbReference type="CDD" id="cd02947">
    <property type="entry name" value="TRX_family"/>
    <property type="match status" value="1"/>
</dbReference>
<dbReference type="InterPro" id="IPR017937">
    <property type="entry name" value="Thioredoxin_CS"/>
</dbReference>
<dbReference type="PROSITE" id="PS51352">
    <property type="entry name" value="THIOREDOXIN_2"/>
    <property type="match status" value="1"/>
</dbReference>
<feature type="site" description="Contributes to redox potential value" evidence="9">
    <location>
        <position position="31"/>
    </location>
</feature>
<feature type="active site" description="Nucleophile" evidence="9">
    <location>
        <position position="29"/>
    </location>
</feature>
<dbReference type="GO" id="GO:0015035">
    <property type="term" value="F:protein-disulfide reductase activity"/>
    <property type="evidence" value="ECO:0007669"/>
    <property type="project" value="UniProtKB-UniRule"/>
</dbReference>
<dbReference type="InterPro" id="IPR036249">
    <property type="entry name" value="Thioredoxin-like_sf"/>
</dbReference>